<comment type="caution">
    <text evidence="1">The sequence shown here is derived from an EMBL/GenBank/DDBJ whole genome shotgun (WGS) entry which is preliminary data.</text>
</comment>
<sequence length="212" mass="24474">MNNTQSDNNLFYFNRLTYITPHEVALAMNGFDYDTENDELTDIQLKEVIRLRKAITRNLQLINEYKNISATQKVEANLVLTAAYIFQREDIVPPEIKERIDNALLQQVKNKDWGDILMMLGGSELYEVGKKLRSNGRGQYRKEDEDNNNCKLISLLIELLKKHGKASYGDNSVIYNDIISFCNEHEISLEGVKKATFYKKVKIGNDIIKYGK</sequence>
<proteinExistence type="predicted"/>
<dbReference type="EMBL" id="DAAHJA010000003">
    <property type="protein sequence ID" value="HAB6307088.1"/>
    <property type="molecule type" value="Genomic_DNA"/>
</dbReference>
<protein>
    <submittedName>
        <fullName evidence="1">Uncharacterized protein</fullName>
    </submittedName>
</protein>
<organism evidence="1">
    <name type="scientific">Salmonella enterica subsp. enterica serovar Orion</name>
    <dbReference type="NCBI Taxonomy" id="399586"/>
    <lineage>
        <taxon>Bacteria</taxon>
        <taxon>Pseudomonadati</taxon>
        <taxon>Pseudomonadota</taxon>
        <taxon>Gammaproteobacteria</taxon>
        <taxon>Enterobacterales</taxon>
        <taxon>Enterobacteriaceae</taxon>
        <taxon>Salmonella</taxon>
    </lineage>
</organism>
<dbReference type="AlphaFoldDB" id="A0A6Y5JX51"/>
<reference evidence="1" key="2">
    <citation type="submission" date="2019-10" db="EMBL/GenBank/DDBJ databases">
        <authorList>
            <consortium name="NCBI Pathogen Detection Project"/>
        </authorList>
    </citation>
    <scope>NUCLEOTIDE SEQUENCE</scope>
    <source>
        <strain evidence="1">Salmonella enterica</strain>
    </source>
</reference>
<reference evidence="1" key="1">
    <citation type="journal article" date="2018" name="Genome Biol.">
        <title>SKESA: strategic k-mer extension for scrupulous assemblies.</title>
        <authorList>
            <person name="Souvorov A."/>
            <person name="Agarwala R."/>
            <person name="Lipman D.J."/>
        </authorList>
    </citation>
    <scope>NUCLEOTIDE SEQUENCE</scope>
    <source>
        <strain evidence="1">Salmonella enterica</strain>
    </source>
</reference>
<gene>
    <name evidence="1" type="ORF">GB401_08505</name>
</gene>
<evidence type="ECO:0000313" key="1">
    <source>
        <dbReference type="EMBL" id="HAB6307088.1"/>
    </source>
</evidence>
<name>A0A6Y5JX51_SALET</name>
<accession>A0A6Y5JX51</accession>